<feature type="region of interest" description="Disordered" evidence="1">
    <location>
        <begin position="1"/>
        <end position="45"/>
    </location>
</feature>
<feature type="non-terminal residue" evidence="3">
    <location>
        <position position="1"/>
    </location>
</feature>
<feature type="domain" description="Tudor" evidence="2">
    <location>
        <begin position="175"/>
        <end position="215"/>
    </location>
</feature>
<accession>A0ABQ6N9Z4</accession>
<feature type="non-terminal residue" evidence="3">
    <location>
        <position position="215"/>
    </location>
</feature>
<dbReference type="SUPFAM" id="SSF63748">
    <property type="entry name" value="Tudor/PWWP/MBT"/>
    <property type="match status" value="3"/>
</dbReference>
<proteinExistence type="predicted"/>
<feature type="region of interest" description="Disordered" evidence="1">
    <location>
        <begin position="151"/>
        <end position="181"/>
    </location>
</feature>
<gene>
    <name evidence="3" type="ORF">TeGR_g505</name>
</gene>
<evidence type="ECO:0000259" key="2">
    <source>
        <dbReference type="PROSITE" id="PS50304"/>
    </source>
</evidence>
<dbReference type="PROSITE" id="PS50304">
    <property type="entry name" value="TUDOR"/>
    <property type="match status" value="1"/>
</dbReference>
<dbReference type="EMBL" id="BRYB01006888">
    <property type="protein sequence ID" value="GMI50134.1"/>
    <property type="molecule type" value="Genomic_DNA"/>
</dbReference>
<evidence type="ECO:0000313" key="4">
    <source>
        <dbReference type="Proteomes" id="UP001165060"/>
    </source>
</evidence>
<keyword evidence="4" id="KW-1185">Reference proteome</keyword>
<feature type="region of interest" description="Disordered" evidence="1">
    <location>
        <begin position="83"/>
        <end position="112"/>
    </location>
</feature>
<evidence type="ECO:0000313" key="3">
    <source>
        <dbReference type="EMBL" id="GMI50134.1"/>
    </source>
</evidence>
<dbReference type="Gene3D" id="2.30.30.140">
    <property type="match status" value="3"/>
</dbReference>
<reference evidence="3 4" key="1">
    <citation type="journal article" date="2023" name="Commun. Biol.">
        <title>Genome analysis of Parmales, the sister group of diatoms, reveals the evolutionary specialization of diatoms from phago-mixotrophs to photoautotrophs.</title>
        <authorList>
            <person name="Ban H."/>
            <person name="Sato S."/>
            <person name="Yoshikawa S."/>
            <person name="Yamada K."/>
            <person name="Nakamura Y."/>
            <person name="Ichinomiya M."/>
            <person name="Sato N."/>
            <person name="Blanc-Mathieu R."/>
            <person name="Endo H."/>
            <person name="Kuwata A."/>
            <person name="Ogata H."/>
        </authorList>
    </citation>
    <scope>NUCLEOTIDE SEQUENCE [LARGE SCALE GENOMIC DNA]</scope>
</reference>
<dbReference type="PANTHER" id="PTHR34157">
    <property type="entry name" value="TUZIN"/>
    <property type="match status" value="1"/>
</dbReference>
<sequence>DINYDDGEKELGVKRDLIKPLESSSRSRSKSPKKGSKPRVGQKCTAQFKGKGKFYKGKVAKVNSDGTINVDFDDGDKDRYVEPECFKLEDDDDASETEGGGGDDDSKLSVGDKVEAKYRGKSKYYKGEIARVRLNGTYDINYDDGEKELGVKRDLIKPLESSSRSRSKSPKKGSKPRVGQKCTAQFKGKGKFYKGKVAKVNSDGTINVDFDDGDK</sequence>
<protein>
    <recommendedName>
        <fullName evidence="2">Tudor domain-containing protein</fullName>
    </recommendedName>
</protein>
<dbReference type="SMART" id="SM00333">
    <property type="entry name" value="TUDOR"/>
    <property type="match status" value="3"/>
</dbReference>
<dbReference type="CDD" id="cd04508">
    <property type="entry name" value="Tudor_SF"/>
    <property type="match status" value="1"/>
</dbReference>
<dbReference type="Pfam" id="PF18359">
    <property type="entry name" value="Tudor_5"/>
    <property type="match status" value="1"/>
</dbReference>
<evidence type="ECO:0000256" key="1">
    <source>
        <dbReference type="SAM" id="MobiDB-lite"/>
    </source>
</evidence>
<dbReference type="PANTHER" id="PTHR34157:SF2">
    <property type="entry name" value="TUZIN"/>
    <property type="match status" value="1"/>
</dbReference>
<name>A0ABQ6N9Z4_9STRA</name>
<comment type="caution">
    <text evidence="3">The sequence shown here is derived from an EMBL/GenBank/DDBJ whole genome shotgun (WGS) entry which is preliminary data.</text>
</comment>
<dbReference type="InterPro" id="IPR041291">
    <property type="entry name" value="TUDOR_5"/>
</dbReference>
<feature type="compositionally biased region" description="Basic residues" evidence="1">
    <location>
        <begin position="27"/>
        <end position="37"/>
    </location>
</feature>
<feature type="compositionally biased region" description="Basic residues" evidence="1">
    <location>
        <begin position="165"/>
        <end position="175"/>
    </location>
</feature>
<organism evidence="3 4">
    <name type="scientific">Tetraparma gracilis</name>
    <dbReference type="NCBI Taxonomy" id="2962635"/>
    <lineage>
        <taxon>Eukaryota</taxon>
        <taxon>Sar</taxon>
        <taxon>Stramenopiles</taxon>
        <taxon>Ochrophyta</taxon>
        <taxon>Bolidophyceae</taxon>
        <taxon>Parmales</taxon>
        <taxon>Triparmaceae</taxon>
        <taxon>Tetraparma</taxon>
    </lineage>
</organism>
<feature type="compositionally biased region" description="Basic and acidic residues" evidence="1">
    <location>
        <begin position="9"/>
        <end position="19"/>
    </location>
</feature>
<dbReference type="InterPro" id="IPR002999">
    <property type="entry name" value="Tudor"/>
</dbReference>
<dbReference type="Proteomes" id="UP001165060">
    <property type="component" value="Unassembled WGS sequence"/>
</dbReference>